<dbReference type="GO" id="GO:0016020">
    <property type="term" value="C:membrane"/>
    <property type="evidence" value="ECO:0007669"/>
    <property type="project" value="UniProtKB-SubCell"/>
</dbReference>
<dbReference type="Pfam" id="PF00144">
    <property type="entry name" value="Beta-lactamase"/>
    <property type="match status" value="1"/>
</dbReference>
<evidence type="ECO:0000256" key="1">
    <source>
        <dbReference type="ARBA" id="ARBA00004370"/>
    </source>
</evidence>
<protein>
    <submittedName>
        <fullName evidence="4">Class C beta-lactamase-related serine hydrolase</fullName>
    </submittedName>
</protein>
<reference evidence="4 5" key="1">
    <citation type="journal article" date="2015" name="Antonie Van Leeuwenhoek">
        <title>Oceanobacillus bengalensis sp. nov., a bacterium isolated from seawater of the Bay of Bengal.</title>
        <authorList>
            <person name="Yongchang O."/>
            <person name="Xiang W."/>
            <person name="Wang G."/>
        </authorList>
    </citation>
    <scope>NUCLEOTIDE SEQUENCE [LARGE SCALE GENOMIC DNA]</scope>
    <source>
        <strain evidence="4 5">MCCC 1K00260</strain>
    </source>
</reference>
<dbReference type="OrthoDB" id="9803467at2"/>
<evidence type="ECO:0000313" key="5">
    <source>
        <dbReference type="Proteomes" id="UP000281813"/>
    </source>
</evidence>
<evidence type="ECO:0000313" key="4">
    <source>
        <dbReference type="EMBL" id="RKQ16860.1"/>
    </source>
</evidence>
<dbReference type="GO" id="GO:0016787">
    <property type="term" value="F:hydrolase activity"/>
    <property type="evidence" value="ECO:0007669"/>
    <property type="project" value="UniProtKB-KW"/>
</dbReference>
<dbReference type="InterPro" id="IPR050491">
    <property type="entry name" value="AmpC-like"/>
</dbReference>
<dbReference type="PANTHER" id="PTHR46825">
    <property type="entry name" value="D-ALANYL-D-ALANINE-CARBOXYPEPTIDASE/ENDOPEPTIDASE AMPH"/>
    <property type="match status" value="1"/>
</dbReference>
<comment type="subcellular location">
    <subcellularLocation>
        <location evidence="1">Membrane</location>
    </subcellularLocation>
</comment>
<accession>A0A494Z2W5</accession>
<dbReference type="InterPro" id="IPR012338">
    <property type="entry name" value="Beta-lactam/transpept-like"/>
</dbReference>
<organism evidence="4 5">
    <name type="scientific">Oceanobacillus bengalensis</name>
    <dbReference type="NCBI Taxonomy" id="1435466"/>
    <lineage>
        <taxon>Bacteria</taxon>
        <taxon>Bacillati</taxon>
        <taxon>Bacillota</taxon>
        <taxon>Bacilli</taxon>
        <taxon>Bacillales</taxon>
        <taxon>Bacillaceae</taxon>
        <taxon>Oceanobacillus</taxon>
    </lineage>
</organism>
<sequence length="337" mass="37811">MKAQIELGIGDIIKTLDFSGAVLVKSGGETLYESTGGYANRSEKRNNTLLTRFGIASGCKLFTAVGIAMLVESGKLTFQTKLKDCLDINFPNFDEKITIHHLLTHSSGIADYFDEEVMDDFEELWEELPMYKMNNLSTFLPLFQDQTMMFSPGARFHYNNAGYIVLGLIIEQATGMTFTDYIETQIFKKIGMNSSGYFSLDQLPKNTATGYIDGQDGWKTNVYSIPIKGGADGGAFVTAPDMITFWEALLSYQLLTEDTTTLLLTPHIESDEDEYYGYGVWIDRRGDEILKYHIMGYDPGVSFHSAFYPESGVKLVIPSNKSEGAYDVMLEIEKYIM</sequence>
<comment type="caution">
    <text evidence="4">The sequence shown here is derived from an EMBL/GenBank/DDBJ whole genome shotgun (WGS) entry which is preliminary data.</text>
</comment>
<dbReference type="InterPro" id="IPR001466">
    <property type="entry name" value="Beta-lactam-related"/>
</dbReference>
<dbReference type="EMBL" id="RBZO01000007">
    <property type="protein sequence ID" value="RKQ16860.1"/>
    <property type="molecule type" value="Genomic_DNA"/>
</dbReference>
<feature type="domain" description="Beta-lactamase-related" evidence="3">
    <location>
        <begin position="20"/>
        <end position="324"/>
    </location>
</feature>
<dbReference type="PANTHER" id="PTHR46825:SF11">
    <property type="entry name" value="PENICILLIN-BINDING PROTEIN 4"/>
    <property type="match status" value="1"/>
</dbReference>
<keyword evidence="4" id="KW-0378">Hydrolase</keyword>
<dbReference type="Proteomes" id="UP000281813">
    <property type="component" value="Unassembled WGS sequence"/>
</dbReference>
<name>A0A494Z2W5_9BACI</name>
<dbReference type="AlphaFoldDB" id="A0A494Z2W5"/>
<dbReference type="Gene3D" id="3.40.710.10">
    <property type="entry name" value="DD-peptidase/beta-lactamase superfamily"/>
    <property type="match status" value="1"/>
</dbReference>
<keyword evidence="2" id="KW-0472">Membrane</keyword>
<gene>
    <name evidence="4" type="ORF">D8M05_06305</name>
</gene>
<evidence type="ECO:0000256" key="2">
    <source>
        <dbReference type="ARBA" id="ARBA00023136"/>
    </source>
</evidence>
<dbReference type="SUPFAM" id="SSF56601">
    <property type="entry name" value="beta-lactamase/transpeptidase-like"/>
    <property type="match status" value="1"/>
</dbReference>
<keyword evidence="5" id="KW-1185">Reference proteome</keyword>
<proteinExistence type="predicted"/>
<evidence type="ECO:0000259" key="3">
    <source>
        <dbReference type="Pfam" id="PF00144"/>
    </source>
</evidence>
<dbReference type="RefSeq" id="WP_121129770.1">
    <property type="nucleotide sequence ID" value="NZ_JBHUFK010000033.1"/>
</dbReference>